<dbReference type="EMBL" id="JZWS03000005">
    <property type="protein sequence ID" value="MEW9491560.1"/>
    <property type="molecule type" value="Genomic_DNA"/>
</dbReference>
<protein>
    <submittedName>
        <fullName evidence="1">PHP domain-containing protein</fullName>
    </submittedName>
</protein>
<dbReference type="Proteomes" id="UP000053480">
    <property type="component" value="Unassembled WGS sequence"/>
</dbReference>
<accession>A0ACC6TP05</accession>
<organism evidence="1 2">
    <name type="scientific">Candidatus Aramenus sulfurataquae</name>
    <dbReference type="NCBI Taxonomy" id="1326980"/>
    <lineage>
        <taxon>Archaea</taxon>
        <taxon>Thermoproteota</taxon>
        <taxon>Thermoprotei</taxon>
        <taxon>Sulfolobales</taxon>
        <taxon>Sulfolobaceae</taxon>
        <taxon>Candidatus Aramenus</taxon>
    </lineage>
</organism>
<sequence length="216" mass="24403">MKVDLHVHTFFSDGKESPETIVEYARKKGIYLAITDHDTSRGVERVKGKVIPGQEVTTQFGHVVILCSFPPSPPREIGELVDYAKENSCFVFPSHPFDLFRKGIGDHLYEYKFNAIEVFNSKAPGWANAKAKDASERLHLLGLANSDSHVKEAIGSAYNQVEVEEFNVDEVLEALRRGRSKPIGIGLSVKAKIMIAEWYIQRKLFEKNTRRAVREV</sequence>
<name>A0ACC6TP05_9CREN</name>
<comment type="caution">
    <text evidence="1">The sequence shown here is derived from an EMBL/GenBank/DDBJ whole genome shotgun (WGS) entry which is preliminary data.</text>
</comment>
<gene>
    <name evidence="1" type="ORF">TQ35_0005075</name>
</gene>
<reference evidence="1" key="1">
    <citation type="submission" date="2024-07" db="EMBL/GenBank/DDBJ databases">
        <title>Metagenome and Metagenome-Assembled Genomes of Archaea from a hot spring from the geothermal field of Los Azufres, Mexico.</title>
        <authorList>
            <person name="Marin-Paredes R."/>
            <person name="Martinez-Romero E."/>
            <person name="Servin-Garciduenas L.E."/>
        </authorList>
    </citation>
    <scope>NUCLEOTIDE SEQUENCE</scope>
    <source>
        <strain evidence="1">AZ1-454</strain>
    </source>
</reference>
<evidence type="ECO:0000313" key="2">
    <source>
        <dbReference type="Proteomes" id="UP000053480"/>
    </source>
</evidence>
<proteinExistence type="predicted"/>
<evidence type="ECO:0000313" key="1">
    <source>
        <dbReference type="EMBL" id="MEW9491560.1"/>
    </source>
</evidence>